<dbReference type="eggNOG" id="COG0526">
    <property type="taxonomic scope" value="Bacteria"/>
</dbReference>
<dbReference type="InterPro" id="IPR013766">
    <property type="entry name" value="Thioredoxin_domain"/>
</dbReference>
<dbReference type="Pfam" id="PF00578">
    <property type="entry name" value="AhpC-TSA"/>
    <property type="match status" value="1"/>
</dbReference>
<dbReference type="RefSeq" id="WP_011628182.1">
    <property type="nucleotide sequence ID" value="NC_008340.1"/>
</dbReference>
<dbReference type="PROSITE" id="PS51352">
    <property type="entry name" value="THIOREDOXIN_2"/>
    <property type="match status" value="1"/>
</dbReference>
<organism evidence="2 3">
    <name type="scientific">Alkalilimnicola ehrlichii (strain ATCC BAA-1101 / DSM 17681 / MLHE-1)</name>
    <dbReference type="NCBI Taxonomy" id="187272"/>
    <lineage>
        <taxon>Bacteria</taxon>
        <taxon>Pseudomonadati</taxon>
        <taxon>Pseudomonadota</taxon>
        <taxon>Gammaproteobacteria</taxon>
        <taxon>Chromatiales</taxon>
        <taxon>Ectothiorhodospiraceae</taxon>
        <taxon>Alkalilimnicola</taxon>
    </lineage>
</organism>
<feature type="domain" description="Thioredoxin" evidence="1">
    <location>
        <begin position="27"/>
        <end position="167"/>
    </location>
</feature>
<evidence type="ECO:0000259" key="1">
    <source>
        <dbReference type="PROSITE" id="PS51352"/>
    </source>
</evidence>
<dbReference type="CDD" id="cd02966">
    <property type="entry name" value="TlpA_like_family"/>
    <property type="match status" value="1"/>
</dbReference>
<accession>Q0ABK1</accession>
<dbReference type="Proteomes" id="UP000001962">
    <property type="component" value="Chromosome"/>
</dbReference>
<dbReference type="Gene3D" id="3.40.30.10">
    <property type="entry name" value="Glutaredoxin"/>
    <property type="match status" value="1"/>
</dbReference>
<evidence type="ECO:0000313" key="2">
    <source>
        <dbReference type="EMBL" id="ABI55786.1"/>
    </source>
</evidence>
<dbReference type="EMBL" id="CP000453">
    <property type="protein sequence ID" value="ABI55786.1"/>
    <property type="molecule type" value="Genomic_DNA"/>
</dbReference>
<gene>
    <name evidence="2" type="ordered locus">Mlg_0432</name>
</gene>
<dbReference type="InterPro" id="IPR036249">
    <property type="entry name" value="Thioredoxin-like_sf"/>
</dbReference>
<keyword evidence="3" id="KW-1185">Reference proteome</keyword>
<protein>
    <submittedName>
        <fullName evidence="2">Redoxin domain protein</fullName>
    </submittedName>
</protein>
<reference evidence="3" key="1">
    <citation type="submission" date="2006-08" db="EMBL/GenBank/DDBJ databases">
        <title>Complete sequence of Alkalilimnicola ehrilichei MLHE-1.</title>
        <authorList>
            <person name="Copeland A."/>
            <person name="Lucas S."/>
            <person name="Lapidus A."/>
            <person name="Barry K."/>
            <person name="Detter J.C."/>
            <person name="Glavina del Rio T."/>
            <person name="Hammon N."/>
            <person name="Israni S."/>
            <person name="Dalin E."/>
            <person name="Tice H."/>
            <person name="Pitluck S."/>
            <person name="Sims D."/>
            <person name="Brettin T."/>
            <person name="Bruce D."/>
            <person name="Han C."/>
            <person name="Tapia R."/>
            <person name="Gilna P."/>
            <person name="Schmutz J."/>
            <person name="Larimer F."/>
            <person name="Land M."/>
            <person name="Hauser L."/>
            <person name="Kyrpides N."/>
            <person name="Mikhailova N."/>
            <person name="Oremland R.S."/>
            <person name="Hoeft S.E."/>
            <person name="Switzer-Blum J."/>
            <person name="Kulp T."/>
            <person name="King G."/>
            <person name="Tabita R."/>
            <person name="Witte B."/>
            <person name="Santini J.M."/>
            <person name="Basu P."/>
            <person name="Hollibaugh J.T."/>
            <person name="Xie G."/>
            <person name="Stolz J.F."/>
            <person name="Richardson P."/>
        </authorList>
    </citation>
    <scope>NUCLEOTIDE SEQUENCE [LARGE SCALE GENOMIC DNA]</scope>
    <source>
        <strain evidence="3">ATCC BAA-1101 / DSM 17681 / MLHE-1</strain>
    </source>
</reference>
<dbReference type="InterPro" id="IPR050553">
    <property type="entry name" value="Thioredoxin_ResA/DsbE_sf"/>
</dbReference>
<dbReference type="AlphaFoldDB" id="Q0ABK1"/>
<dbReference type="GO" id="GO:0016209">
    <property type="term" value="F:antioxidant activity"/>
    <property type="evidence" value="ECO:0007669"/>
    <property type="project" value="InterPro"/>
</dbReference>
<dbReference type="PANTHER" id="PTHR42852:SF13">
    <property type="entry name" value="PROTEIN DIPZ"/>
    <property type="match status" value="1"/>
</dbReference>
<dbReference type="OrthoDB" id="9788279at2"/>
<proteinExistence type="predicted"/>
<dbReference type="GO" id="GO:0016491">
    <property type="term" value="F:oxidoreductase activity"/>
    <property type="evidence" value="ECO:0007669"/>
    <property type="project" value="InterPro"/>
</dbReference>
<dbReference type="InterPro" id="IPR000866">
    <property type="entry name" value="AhpC/TSA"/>
</dbReference>
<dbReference type="HOGENOM" id="CLU_042529_11_2_6"/>
<dbReference type="SUPFAM" id="SSF52833">
    <property type="entry name" value="Thioredoxin-like"/>
    <property type="match status" value="1"/>
</dbReference>
<evidence type="ECO:0000313" key="3">
    <source>
        <dbReference type="Proteomes" id="UP000001962"/>
    </source>
</evidence>
<dbReference type="KEGG" id="aeh:Mlg_0432"/>
<sequence>MSNTRKMLAVAAGAVALVAVALLVIAPWEGKSRPDVTFNTLEGETVALETLRGQPVLVTFWATDCPTCIDEIPHLQALHDDMAERGVKVIGVAMHYDDPELIKALVEAREMSYLIAHDQDRSVSQGFGEVRVTPTSYLIDPDGRVVWQRLGLLDMERVRGQIERMLERG</sequence>
<name>Q0ABK1_ALKEH</name>
<dbReference type="PANTHER" id="PTHR42852">
    <property type="entry name" value="THIOL:DISULFIDE INTERCHANGE PROTEIN DSBE"/>
    <property type="match status" value="1"/>
</dbReference>